<gene>
    <name evidence="7" type="ORF">OTI717_LOCUS7607</name>
    <name evidence="6" type="ORF">RFH988_LOCUS7251</name>
</gene>
<dbReference type="SUPFAM" id="SSF118310">
    <property type="entry name" value="AN1-like Zinc finger"/>
    <property type="match status" value="2"/>
</dbReference>
<evidence type="ECO:0000256" key="2">
    <source>
        <dbReference type="ARBA" id="ARBA00022771"/>
    </source>
</evidence>
<dbReference type="EMBL" id="CAJOAX010000578">
    <property type="protein sequence ID" value="CAF3617061.1"/>
    <property type="molecule type" value="Genomic_DNA"/>
</dbReference>
<sequence>MVELLGTHCEYPECNTLDFLPVYCIHCSKTFCKRHGSAPDHSCISLIQTNSLISSNSSSFLPCAYLNGNCKNQKSPISFTCSLCLKNFCVEHRHVDDHKCSYRSSSSPPTHYSTQINKNEIIKPTDNFSKEKFIGTKNEALANKVAIMKLKQTAKGPGGIPMENRLHVFVQIDDGDGNNKRYPFYLSKLWPLGRGLDYLTKELKLLPANRIILLDREQISLDLSTTINDLKELHDADVIILKKI</sequence>
<evidence type="ECO:0000256" key="1">
    <source>
        <dbReference type="ARBA" id="ARBA00022723"/>
    </source>
</evidence>
<dbReference type="Proteomes" id="UP000663823">
    <property type="component" value="Unassembled WGS sequence"/>
</dbReference>
<evidence type="ECO:0000259" key="5">
    <source>
        <dbReference type="PROSITE" id="PS51039"/>
    </source>
</evidence>
<dbReference type="EMBL" id="CAJNOO010000227">
    <property type="protein sequence ID" value="CAF0866607.1"/>
    <property type="molecule type" value="Genomic_DNA"/>
</dbReference>
<accession>A0A813XDF8</accession>
<keyword evidence="2 4" id="KW-0863">Zinc-finger</keyword>
<organism evidence="6 8">
    <name type="scientific">Rotaria sordida</name>
    <dbReference type="NCBI Taxonomy" id="392033"/>
    <lineage>
        <taxon>Eukaryota</taxon>
        <taxon>Metazoa</taxon>
        <taxon>Spiralia</taxon>
        <taxon>Gnathifera</taxon>
        <taxon>Rotifera</taxon>
        <taxon>Eurotatoria</taxon>
        <taxon>Bdelloidea</taxon>
        <taxon>Philodinida</taxon>
        <taxon>Philodinidae</taxon>
        <taxon>Rotaria</taxon>
    </lineage>
</organism>
<dbReference type="InterPro" id="IPR000058">
    <property type="entry name" value="Znf_AN1"/>
</dbReference>
<dbReference type="PANTHER" id="PTHR14677:SF37">
    <property type="entry name" value="AN1-TYPE ZINC FINGER PROTEIN 1"/>
    <property type="match status" value="1"/>
</dbReference>
<dbReference type="Pfam" id="PF01428">
    <property type="entry name" value="zf-AN1"/>
    <property type="match status" value="2"/>
</dbReference>
<dbReference type="PROSITE" id="PS51039">
    <property type="entry name" value="ZF_AN1"/>
    <property type="match status" value="1"/>
</dbReference>
<protein>
    <recommendedName>
        <fullName evidence="5">AN1-type domain-containing protein</fullName>
    </recommendedName>
</protein>
<name>A0A813XDF8_9BILA</name>
<dbReference type="GO" id="GO:0005737">
    <property type="term" value="C:cytoplasm"/>
    <property type="evidence" value="ECO:0007669"/>
    <property type="project" value="TreeGrafter"/>
</dbReference>
<dbReference type="PANTHER" id="PTHR14677">
    <property type="entry name" value="ARSENITE INDUCUBLE RNA ASSOCIATED PROTEIN AIP-1-RELATED"/>
    <property type="match status" value="1"/>
</dbReference>
<dbReference type="AlphaFoldDB" id="A0A813XDF8"/>
<dbReference type="Gene3D" id="4.10.1110.10">
    <property type="entry name" value="AN1-like Zinc finger"/>
    <property type="match status" value="2"/>
</dbReference>
<evidence type="ECO:0000313" key="6">
    <source>
        <dbReference type="EMBL" id="CAF0866607.1"/>
    </source>
</evidence>
<keyword evidence="1" id="KW-0479">Metal-binding</keyword>
<evidence type="ECO:0000256" key="3">
    <source>
        <dbReference type="ARBA" id="ARBA00022833"/>
    </source>
</evidence>
<keyword evidence="3" id="KW-0862">Zinc</keyword>
<proteinExistence type="predicted"/>
<feature type="domain" description="AN1-type" evidence="5">
    <location>
        <begin position="3"/>
        <end position="51"/>
    </location>
</feature>
<dbReference type="SMART" id="SM00154">
    <property type="entry name" value="ZnF_AN1"/>
    <property type="match status" value="2"/>
</dbReference>
<comment type="caution">
    <text evidence="6">The sequence shown here is derived from an EMBL/GenBank/DDBJ whole genome shotgun (WGS) entry which is preliminary data.</text>
</comment>
<dbReference type="InterPro" id="IPR035896">
    <property type="entry name" value="AN1-like_Znf"/>
</dbReference>
<dbReference type="OrthoDB" id="431929at2759"/>
<reference evidence="6" key="1">
    <citation type="submission" date="2021-02" db="EMBL/GenBank/DDBJ databases">
        <authorList>
            <person name="Nowell W R."/>
        </authorList>
    </citation>
    <scope>NUCLEOTIDE SEQUENCE</scope>
</reference>
<dbReference type="Proteomes" id="UP000663882">
    <property type="component" value="Unassembled WGS sequence"/>
</dbReference>
<evidence type="ECO:0000256" key="4">
    <source>
        <dbReference type="PROSITE-ProRule" id="PRU00449"/>
    </source>
</evidence>
<evidence type="ECO:0000313" key="8">
    <source>
        <dbReference type="Proteomes" id="UP000663882"/>
    </source>
</evidence>
<evidence type="ECO:0000313" key="7">
    <source>
        <dbReference type="EMBL" id="CAF3617061.1"/>
    </source>
</evidence>
<dbReference type="GO" id="GO:0008270">
    <property type="term" value="F:zinc ion binding"/>
    <property type="evidence" value="ECO:0007669"/>
    <property type="project" value="UniProtKB-KW"/>
</dbReference>